<dbReference type="PROSITE" id="PS50893">
    <property type="entry name" value="ABC_TRANSPORTER_2"/>
    <property type="match status" value="1"/>
</dbReference>
<feature type="transmembrane region" description="Helical" evidence="10">
    <location>
        <begin position="151"/>
        <end position="170"/>
    </location>
</feature>
<dbReference type="InterPro" id="IPR027417">
    <property type="entry name" value="P-loop_NTPase"/>
</dbReference>
<dbReference type="InterPro" id="IPR003593">
    <property type="entry name" value="AAA+_ATPase"/>
</dbReference>
<dbReference type="PROSITE" id="PS50929">
    <property type="entry name" value="ABC_TM1F"/>
    <property type="match status" value="1"/>
</dbReference>
<dbReference type="GO" id="GO:0005524">
    <property type="term" value="F:ATP binding"/>
    <property type="evidence" value="ECO:0007669"/>
    <property type="project" value="UniProtKB-KW"/>
</dbReference>
<dbReference type="CDD" id="cd07346">
    <property type="entry name" value="ABC_6TM_exporters"/>
    <property type="match status" value="1"/>
</dbReference>
<feature type="domain" description="ABC transporter" evidence="11">
    <location>
        <begin position="350"/>
        <end position="584"/>
    </location>
</feature>
<feature type="transmembrane region" description="Helical" evidence="10">
    <location>
        <begin position="265"/>
        <end position="282"/>
    </location>
</feature>
<proteinExistence type="predicted"/>
<evidence type="ECO:0000259" key="11">
    <source>
        <dbReference type="PROSITE" id="PS50893"/>
    </source>
</evidence>
<keyword evidence="6" id="KW-0547">Nucleotide-binding</keyword>
<organism evidence="13 14">
    <name type="scientific">Corynebacterium variabile</name>
    <dbReference type="NCBI Taxonomy" id="1727"/>
    <lineage>
        <taxon>Bacteria</taxon>
        <taxon>Bacillati</taxon>
        <taxon>Actinomycetota</taxon>
        <taxon>Actinomycetes</taxon>
        <taxon>Mycobacteriales</taxon>
        <taxon>Corynebacteriaceae</taxon>
        <taxon>Corynebacterium</taxon>
    </lineage>
</organism>
<dbReference type="Proteomes" id="UP000182498">
    <property type="component" value="Unassembled WGS sequence"/>
</dbReference>
<keyword evidence="9 10" id="KW-0472">Membrane</keyword>
<evidence type="ECO:0000256" key="5">
    <source>
        <dbReference type="ARBA" id="ARBA00022692"/>
    </source>
</evidence>
<evidence type="ECO:0000256" key="4">
    <source>
        <dbReference type="ARBA" id="ARBA00022519"/>
    </source>
</evidence>
<dbReference type="OrthoDB" id="9806127at2"/>
<dbReference type="AlphaFoldDB" id="A0A0X2NMS8"/>
<dbReference type="SUPFAM" id="SSF90123">
    <property type="entry name" value="ABC transporter transmembrane region"/>
    <property type="match status" value="1"/>
</dbReference>
<evidence type="ECO:0000313" key="13">
    <source>
        <dbReference type="EMBL" id="CUU66795.1"/>
    </source>
</evidence>
<dbReference type="GO" id="GO:0016887">
    <property type="term" value="F:ATP hydrolysis activity"/>
    <property type="evidence" value="ECO:0007669"/>
    <property type="project" value="InterPro"/>
</dbReference>
<gene>
    <name evidence="13" type="ORF">CVAR292_02142</name>
</gene>
<reference evidence="14" key="1">
    <citation type="submission" date="2015-11" db="EMBL/GenBank/DDBJ databases">
        <authorList>
            <person name="Dugat-Bony E."/>
        </authorList>
    </citation>
    <scope>NUCLEOTIDE SEQUENCE [LARGE SCALE GENOMIC DNA]</scope>
    <source>
        <strain evidence="14">Mu292</strain>
    </source>
</reference>
<name>A0A0X2NMS8_9CORY</name>
<feature type="domain" description="ABC transmembrane type-1" evidence="12">
    <location>
        <begin position="38"/>
        <end position="319"/>
    </location>
</feature>
<keyword evidence="2" id="KW-0813">Transport</keyword>
<keyword evidence="4" id="KW-0997">Cell inner membrane</keyword>
<dbReference type="SUPFAM" id="SSF52540">
    <property type="entry name" value="P-loop containing nucleoside triphosphate hydrolases"/>
    <property type="match status" value="1"/>
</dbReference>
<dbReference type="EMBL" id="FAUH01000015">
    <property type="protein sequence ID" value="CUU66795.1"/>
    <property type="molecule type" value="Genomic_DNA"/>
</dbReference>
<dbReference type="PANTHER" id="PTHR43394">
    <property type="entry name" value="ATP-DEPENDENT PERMEASE MDL1, MITOCHONDRIAL"/>
    <property type="match status" value="1"/>
</dbReference>
<feature type="transmembrane region" description="Helical" evidence="10">
    <location>
        <begin position="176"/>
        <end position="195"/>
    </location>
</feature>
<evidence type="ECO:0000256" key="7">
    <source>
        <dbReference type="ARBA" id="ARBA00022840"/>
    </source>
</evidence>
<dbReference type="GO" id="GO:0015421">
    <property type="term" value="F:ABC-type oligopeptide transporter activity"/>
    <property type="evidence" value="ECO:0007669"/>
    <property type="project" value="TreeGrafter"/>
</dbReference>
<evidence type="ECO:0000256" key="2">
    <source>
        <dbReference type="ARBA" id="ARBA00022448"/>
    </source>
</evidence>
<dbReference type="InterPro" id="IPR011527">
    <property type="entry name" value="ABC1_TM_dom"/>
</dbReference>
<dbReference type="InterPro" id="IPR036640">
    <property type="entry name" value="ABC1_TM_sf"/>
</dbReference>
<evidence type="ECO:0000256" key="3">
    <source>
        <dbReference type="ARBA" id="ARBA00022475"/>
    </source>
</evidence>
<comment type="subcellular location">
    <subcellularLocation>
        <location evidence="1">Cell membrane</location>
        <topology evidence="1">Multi-pass membrane protein</topology>
    </subcellularLocation>
</comment>
<keyword evidence="7" id="KW-0067">ATP-binding</keyword>
<dbReference type="InterPro" id="IPR039421">
    <property type="entry name" value="Type_1_exporter"/>
</dbReference>
<evidence type="ECO:0000256" key="6">
    <source>
        <dbReference type="ARBA" id="ARBA00022741"/>
    </source>
</evidence>
<evidence type="ECO:0000313" key="14">
    <source>
        <dbReference type="Proteomes" id="UP000182498"/>
    </source>
</evidence>
<evidence type="ECO:0000256" key="1">
    <source>
        <dbReference type="ARBA" id="ARBA00004651"/>
    </source>
</evidence>
<keyword evidence="8 10" id="KW-1133">Transmembrane helix</keyword>
<evidence type="ECO:0000256" key="10">
    <source>
        <dbReference type="SAM" id="Phobius"/>
    </source>
</evidence>
<dbReference type="RefSeq" id="WP_041629771.1">
    <property type="nucleotide sequence ID" value="NZ_DAMBUN010000015.1"/>
</dbReference>
<dbReference type="FunFam" id="3.40.50.300:FF:001001">
    <property type="entry name" value="Multidrug ABC transporter ATP-binding protein"/>
    <property type="match status" value="1"/>
</dbReference>
<dbReference type="Pfam" id="PF00005">
    <property type="entry name" value="ABC_tran"/>
    <property type="match status" value="1"/>
</dbReference>
<dbReference type="InterPro" id="IPR003439">
    <property type="entry name" value="ABC_transporter-like_ATP-bd"/>
</dbReference>
<protein>
    <submittedName>
        <fullName evidence="13">ABC-type multidrug transport system, ATPase and permease components</fullName>
    </submittedName>
</protein>
<accession>A0A0X2NMS8</accession>
<dbReference type="SMART" id="SM00382">
    <property type="entry name" value="AAA"/>
    <property type="match status" value="1"/>
</dbReference>
<dbReference type="PANTHER" id="PTHR43394:SF1">
    <property type="entry name" value="ATP-BINDING CASSETTE SUB-FAMILY B MEMBER 10, MITOCHONDRIAL"/>
    <property type="match status" value="1"/>
</dbReference>
<feature type="transmembrane region" description="Helical" evidence="10">
    <location>
        <begin position="33"/>
        <end position="54"/>
    </location>
</feature>
<evidence type="ECO:0000256" key="8">
    <source>
        <dbReference type="ARBA" id="ARBA00022989"/>
    </source>
</evidence>
<dbReference type="Pfam" id="PF00664">
    <property type="entry name" value="ABC_membrane"/>
    <property type="match status" value="1"/>
</dbReference>
<evidence type="ECO:0000256" key="9">
    <source>
        <dbReference type="ARBA" id="ARBA00023136"/>
    </source>
</evidence>
<sequence>MTPTTSKIQAFPLATWAQARRDIIRQLRAVPGAWWQALAAAALLGIGAWCTVSVPRLMGRIVDIATSGTDGDLWRTAGLMAAAAVIAGVTDGAGYFLLARLSERLIANLREEMVGTALGLPMHRVEDAGTGDVVSRSTDDVAQTSSAVMEVLPVLSGAVFVIAATGIGLLTVDWRFLAVILLVSPVYWLSARAYLRKAPQLFAAERASMGLRARRVLEAIHGRRTVRAFRMERDMHDRISDASWSVVDNAVGANRVMVRLLNRMLIAEFVMITSALVLGFFLVDHGTLGVGAVTGAALMIIRVRGPLQQVMRVLDAAQSGYASLARIIGVTVDPPRPVPDAGAPEARGEVVLDDVAFRYGEDAWAVSDVSFRIAPGKTVALVGASGAGKTTVATLLAGLREPTSGAVTVDGVPVTALSDSERAARLALVSQEVHVFSGTLRDDLLLAAPDATDDALSAALVAVGADGWLATLSDGLDTEVGARGVIPDPVVAQQLALARVLLRDPKVVVLDEATAEAGSAGAQALEDAARRLTEGRTALTVAHRLDQARQADEILVMEDGRIVERGSHDDLVASGGRYAELWSVWSRGR</sequence>
<keyword evidence="14" id="KW-1185">Reference proteome</keyword>
<keyword evidence="5 10" id="KW-0812">Transmembrane</keyword>
<keyword evidence="3" id="KW-1003">Cell membrane</keyword>
<evidence type="ECO:0000259" key="12">
    <source>
        <dbReference type="PROSITE" id="PS50929"/>
    </source>
</evidence>
<dbReference type="Gene3D" id="3.40.50.300">
    <property type="entry name" value="P-loop containing nucleotide triphosphate hydrolases"/>
    <property type="match status" value="1"/>
</dbReference>
<feature type="transmembrane region" description="Helical" evidence="10">
    <location>
        <begin position="74"/>
        <end position="98"/>
    </location>
</feature>
<dbReference type="Gene3D" id="1.20.1560.10">
    <property type="entry name" value="ABC transporter type 1, transmembrane domain"/>
    <property type="match status" value="1"/>
</dbReference>
<dbReference type="GO" id="GO:0005886">
    <property type="term" value="C:plasma membrane"/>
    <property type="evidence" value="ECO:0007669"/>
    <property type="project" value="UniProtKB-SubCell"/>
</dbReference>